<dbReference type="Proteomes" id="UP001054902">
    <property type="component" value="Unassembled WGS sequence"/>
</dbReference>
<proteinExistence type="predicted"/>
<protein>
    <recommendedName>
        <fullName evidence="2">Ribosomal protein mS38 C-terminal domain-containing protein</fullName>
    </recommendedName>
</protein>
<accession>A0AAD3HGA2</accession>
<evidence type="ECO:0000313" key="4">
    <source>
        <dbReference type="Proteomes" id="UP001054902"/>
    </source>
</evidence>
<sequence>MSLALRYTSTQLKSTSLLSKAIASFQGNLASRWNYGIQNQENRMTAPVYTFSPIHMNISNSIYNMDTSIPQDALVMNNEDSSDAPFDLSTWLISTLKRRKKKMNKHKLKKRRKLLRLKSKK</sequence>
<gene>
    <name evidence="3" type="ORF">CTEN210_18625</name>
</gene>
<dbReference type="AlphaFoldDB" id="A0AAD3HGA2"/>
<name>A0AAD3HGA2_9STRA</name>
<dbReference type="Pfam" id="PF08213">
    <property type="entry name" value="COX24_C"/>
    <property type="match status" value="1"/>
</dbReference>
<dbReference type="SMART" id="SM01155">
    <property type="entry name" value="DUF1713"/>
    <property type="match status" value="1"/>
</dbReference>
<comment type="caution">
    <text evidence="3">The sequence shown here is derived from an EMBL/GenBank/DDBJ whole genome shotgun (WGS) entry which is preliminary data.</text>
</comment>
<organism evidence="3 4">
    <name type="scientific">Chaetoceros tenuissimus</name>
    <dbReference type="NCBI Taxonomy" id="426638"/>
    <lineage>
        <taxon>Eukaryota</taxon>
        <taxon>Sar</taxon>
        <taxon>Stramenopiles</taxon>
        <taxon>Ochrophyta</taxon>
        <taxon>Bacillariophyta</taxon>
        <taxon>Coscinodiscophyceae</taxon>
        <taxon>Chaetocerotophycidae</taxon>
        <taxon>Chaetocerotales</taxon>
        <taxon>Chaetocerotaceae</taxon>
        <taxon>Chaetoceros</taxon>
    </lineage>
</organism>
<feature type="region of interest" description="Disordered" evidence="1">
    <location>
        <begin position="101"/>
        <end position="121"/>
    </location>
</feature>
<feature type="domain" description="Ribosomal protein mS38 C-terminal" evidence="2">
    <location>
        <begin position="91"/>
        <end position="121"/>
    </location>
</feature>
<evidence type="ECO:0000256" key="1">
    <source>
        <dbReference type="SAM" id="MobiDB-lite"/>
    </source>
</evidence>
<dbReference type="InterPro" id="IPR013177">
    <property type="entry name" value="Ribosomal_mS38_C"/>
</dbReference>
<keyword evidence="4" id="KW-1185">Reference proteome</keyword>
<evidence type="ECO:0000259" key="2">
    <source>
        <dbReference type="SMART" id="SM01155"/>
    </source>
</evidence>
<evidence type="ECO:0000313" key="3">
    <source>
        <dbReference type="EMBL" id="GFH62149.1"/>
    </source>
</evidence>
<dbReference type="EMBL" id="BLLK01000079">
    <property type="protein sequence ID" value="GFH62149.1"/>
    <property type="molecule type" value="Genomic_DNA"/>
</dbReference>
<reference evidence="3 4" key="1">
    <citation type="journal article" date="2021" name="Sci. Rep.">
        <title>The genome of the diatom Chaetoceros tenuissimus carries an ancient integrated fragment of an extant virus.</title>
        <authorList>
            <person name="Hongo Y."/>
            <person name="Kimura K."/>
            <person name="Takaki Y."/>
            <person name="Yoshida Y."/>
            <person name="Baba S."/>
            <person name="Kobayashi G."/>
            <person name="Nagasaki K."/>
            <person name="Hano T."/>
            <person name="Tomaru Y."/>
        </authorList>
    </citation>
    <scope>NUCLEOTIDE SEQUENCE [LARGE SCALE GENOMIC DNA]</scope>
    <source>
        <strain evidence="3 4">NIES-3715</strain>
    </source>
</reference>